<dbReference type="EMBL" id="JAMZMK010005664">
    <property type="protein sequence ID" value="KAI7752540.1"/>
    <property type="molecule type" value="Genomic_DNA"/>
</dbReference>
<feature type="region of interest" description="Disordered" evidence="1">
    <location>
        <begin position="150"/>
        <end position="196"/>
    </location>
</feature>
<name>A0AAD5D6M0_AMBAR</name>
<protein>
    <submittedName>
        <fullName evidence="2">Uncharacterized protein</fullName>
    </submittedName>
</protein>
<feature type="compositionally biased region" description="Basic and acidic residues" evidence="1">
    <location>
        <begin position="179"/>
        <end position="189"/>
    </location>
</feature>
<evidence type="ECO:0000313" key="3">
    <source>
        <dbReference type="Proteomes" id="UP001206925"/>
    </source>
</evidence>
<evidence type="ECO:0000256" key="1">
    <source>
        <dbReference type="SAM" id="MobiDB-lite"/>
    </source>
</evidence>
<keyword evidence="3" id="KW-1185">Reference proteome</keyword>
<feature type="non-terminal residue" evidence="2">
    <location>
        <position position="196"/>
    </location>
</feature>
<feature type="compositionally biased region" description="Basic and acidic residues" evidence="1">
    <location>
        <begin position="158"/>
        <end position="169"/>
    </location>
</feature>
<feature type="non-terminal residue" evidence="2">
    <location>
        <position position="1"/>
    </location>
</feature>
<accession>A0AAD5D6M0</accession>
<reference evidence="2" key="1">
    <citation type="submission" date="2022-06" db="EMBL/GenBank/DDBJ databases">
        <title>Uncovering the hologenomic basis of an extraordinary plant invasion.</title>
        <authorList>
            <person name="Bieker V.C."/>
            <person name="Martin M.D."/>
            <person name="Gilbert T."/>
            <person name="Hodgins K."/>
            <person name="Battlay P."/>
            <person name="Petersen B."/>
            <person name="Wilson J."/>
        </authorList>
    </citation>
    <scope>NUCLEOTIDE SEQUENCE</scope>
    <source>
        <strain evidence="2">AA19_3_7</strain>
        <tissue evidence="2">Leaf</tissue>
    </source>
</reference>
<comment type="caution">
    <text evidence="2">The sequence shown here is derived from an EMBL/GenBank/DDBJ whole genome shotgun (WGS) entry which is preliminary data.</text>
</comment>
<organism evidence="2 3">
    <name type="scientific">Ambrosia artemisiifolia</name>
    <name type="common">Common ragweed</name>
    <dbReference type="NCBI Taxonomy" id="4212"/>
    <lineage>
        <taxon>Eukaryota</taxon>
        <taxon>Viridiplantae</taxon>
        <taxon>Streptophyta</taxon>
        <taxon>Embryophyta</taxon>
        <taxon>Tracheophyta</taxon>
        <taxon>Spermatophyta</taxon>
        <taxon>Magnoliopsida</taxon>
        <taxon>eudicotyledons</taxon>
        <taxon>Gunneridae</taxon>
        <taxon>Pentapetalae</taxon>
        <taxon>asterids</taxon>
        <taxon>campanulids</taxon>
        <taxon>Asterales</taxon>
        <taxon>Asteraceae</taxon>
        <taxon>Asteroideae</taxon>
        <taxon>Heliantheae alliance</taxon>
        <taxon>Heliantheae</taxon>
        <taxon>Ambrosia</taxon>
    </lineage>
</organism>
<proteinExistence type="predicted"/>
<evidence type="ECO:0000313" key="2">
    <source>
        <dbReference type="EMBL" id="KAI7752540.1"/>
    </source>
</evidence>
<dbReference type="Proteomes" id="UP001206925">
    <property type="component" value="Unassembled WGS sequence"/>
</dbReference>
<sequence>RPFHLWWRFPTEMYARGDQGMVVKGSTRQWSLETKLTVYGDGITIERRRCHGGVVMMMMSHDSDRYSCDGCKMGSYTWVIFIRRGKYIKVGERHEEGRDAFFCNRRLRQAAKNKENNLACGAVKTRAKKGKQAIPVYDVSPSSPVRITRSKARAIEISSEKPRARKVEPTKPNNRKRAEKMLNDGLEPRKQRKRSK</sequence>
<gene>
    <name evidence="2" type="ORF">M8C21_031905</name>
</gene>
<dbReference type="AlphaFoldDB" id="A0AAD5D6M0"/>